<gene>
    <name evidence="2" type="ORF">MPLDJ20_260057</name>
</gene>
<sequence length="55" mass="5954">MPRFFFDISDTGDVYHDTRGALLLGQRTGTRDGPQTSGRAAPNSVPRSGLHGPRL</sequence>
<evidence type="ECO:0000313" key="3">
    <source>
        <dbReference type="Proteomes" id="UP000046373"/>
    </source>
</evidence>
<proteinExistence type="predicted"/>
<evidence type="ECO:0000256" key="1">
    <source>
        <dbReference type="SAM" id="MobiDB-lite"/>
    </source>
</evidence>
<accession>A0A090FDD5</accession>
<name>A0A090FDD5_MESPL</name>
<reference evidence="2 3" key="1">
    <citation type="submission" date="2014-08" db="EMBL/GenBank/DDBJ databases">
        <authorList>
            <person name="Moulin Lionel"/>
        </authorList>
    </citation>
    <scope>NUCLEOTIDE SEQUENCE [LARGE SCALE GENOMIC DNA]</scope>
</reference>
<feature type="region of interest" description="Disordered" evidence="1">
    <location>
        <begin position="24"/>
        <end position="55"/>
    </location>
</feature>
<dbReference type="EMBL" id="CCNB01000019">
    <property type="protein sequence ID" value="CDX39599.1"/>
    <property type="molecule type" value="Genomic_DNA"/>
</dbReference>
<protein>
    <submittedName>
        <fullName evidence="2">Uncharacterized protein</fullName>
    </submittedName>
</protein>
<dbReference type="Proteomes" id="UP000046373">
    <property type="component" value="Unassembled WGS sequence"/>
</dbReference>
<organism evidence="2 3">
    <name type="scientific">Mesorhizobium plurifarium</name>
    <dbReference type="NCBI Taxonomy" id="69974"/>
    <lineage>
        <taxon>Bacteria</taxon>
        <taxon>Pseudomonadati</taxon>
        <taxon>Pseudomonadota</taxon>
        <taxon>Alphaproteobacteria</taxon>
        <taxon>Hyphomicrobiales</taxon>
        <taxon>Phyllobacteriaceae</taxon>
        <taxon>Mesorhizobium</taxon>
    </lineage>
</organism>
<dbReference type="AlphaFoldDB" id="A0A090FDD5"/>
<evidence type="ECO:0000313" key="2">
    <source>
        <dbReference type="EMBL" id="CDX39599.1"/>
    </source>
</evidence>